<gene>
    <name evidence="1" type="ORF">SAM23877_2319</name>
</gene>
<dbReference type="KEGG" id="samb:SAM23877_2319"/>
<evidence type="ECO:0000313" key="1">
    <source>
        <dbReference type="EMBL" id="AKZ55368.1"/>
    </source>
</evidence>
<proteinExistence type="predicted"/>
<name>A0A0K2AQU2_STRA7</name>
<dbReference type="AlphaFoldDB" id="A0A0K2AQU2"/>
<reference evidence="2" key="1">
    <citation type="journal article" date="2015" name="J. Biotechnol.">
        <title>Complete genome sequence of Streptomyces ambofaciens ATCC 23877, the spiramycin producer.</title>
        <authorList>
            <person name="Thibessard A."/>
            <person name="Haas D."/>
            <person name="Gerbaud C."/>
            <person name="Aigle B."/>
            <person name="Lautru S."/>
            <person name="Pernodet J.L."/>
            <person name="Leblond P."/>
        </authorList>
    </citation>
    <scope>NUCLEOTIDE SEQUENCE [LARGE SCALE GENOMIC DNA]</scope>
    <source>
        <strain evidence="2">ATCC 23877 / 3486 / DSM 40053 / JCM 4204 / NBRC 12836 / NRRL B-2516</strain>
    </source>
</reference>
<protein>
    <submittedName>
        <fullName evidence="1">Uncharacterized protein</fullName>
    </submittedName>
</protein>
<organism evidence="1 2">
    <name type="scientific">Streptomyces ambofaciens (strain ATCC 23877 / 3486 / DSM 40053 / JCM 4204 / NBRC 12836 / NRRL B-2516)</name>
    <dbReference type="NCBI Taxonomy" id="278992"/>
    <lineage>
        <taxon>Bacteria</taxon>
        <taxon>Bacillati</taxon>
        <taxon>Actinomycetota</taxon>
        <taxon>Actinomycetes</taxon>
        <taxon>Kitasatosporales</taxon>
        <taxon>Streptomycetaceae</taxon>
        <taxon>Streptomyces</taxon>
    </lineage>
</organism>
<accession>A0A0K2AQU2</accession>
<dbReference type="Proteomes" id="UP000061018">
    <property type="component" value="Chromosome"/>
</dbReference>
<sequence length="138" mass="14482">MSASRVVTGVDCTCRPPPCTPIGRRGRPVGRPGAGCCVIALPRESGGKSLQSLAQPARYRSAPVNKRLTTVANRSRTDNFGDLLHFFAARPFAVLTTLLRSRRPTAAVTRSVSAGAADGPAPCTTRAFTLKENSCGVA</sequence>
<dbReference type="EMBL" id="CP012382">
    <property type="protein sequence ID" value="AKZ55368.1"/>
    <property type="molecule type" value="Genomic_DNA"/>
</dbReference>
<evidence type="ECO:0000313" key="2">
    <source>
        <dbReference type="Proteomes" id="UP000061018"/>
    </source>
</evidence>